<gene>
    <name evidence="1" type="ORF">FKR84_09675</name>
</gene>
<accession>A0A507ZVW1</accession>
<comment type="caution">
    <text evidence="1">The sequence shown here is derived from an EMBL/GenBank/DDBJ whole genome shotgun (WGS) entry which is preliminary data.</text>
</comment>
<dbReference type="InterPro" id="IPR008969">
    <property type="entry name" value="CarboxyPept-like_regulatory"/>
</dbReference>
<proteinExistence type="predicted"/>
<sequence length="249" mass="28647">MRHFYCIFILLFTGFSVWSQNNFKGYIIADSIAYTQVNIVNLNQKTGVVNNKKGKFSIQARAGDSLVFSSVQYEAHAIKVQPNQLNKTNYIYLYPLVNKLEEVQLSNIQLSGDLTQDAKKIDTYVFDPTKFGLPVNTGKVRTIEEKRLYTAQTGGAIGVLIDVISGRMKMLERQVEYQKLENLIRKARQKLGDNFFTESLAVKPEKIDDFLYFLEKTDATFAHKTKNLNNLEWIEYLKSKLTAFHNFTE</sequence>
<dbReference type="SUPFAM" id="SSF49464">
    <property type="entry name" value="Carboxypeptidase regulatory domain-like"/>
    <property type="match status" value="1"/>
</dbReference>
<protein>
    <recommendedName>
        <fullName evidence="3">CarboxypepD_reg-like domain-containing protein</fullName>
    </recommendedName>
</protein>
<dbReference type="EMBL" id="VIAR01000009">
    <property type="protein sequence ID" value="TQD37732.1"/>
    <property type="molecule type" value="Genomic_DNA"/>
</dbReference>
<dbReference type="AlphaFoldDB" id="A0A507ZVW1"/>
<keyword evidence="2" id="KW-1185">Reference proteome</keyword>
<dbReference type="Proteomes" id="UP000317169">
    <property type="component" value="Unassembled WGS sequence"/>
</dbReference>
<evidence type="ECO:0000313" key="2">
    <source>
        <dbReference type="Proteomes" id="UP000317169"/>
    </source>
</evidence>
<dbReference type="RefSeq" id="WP_141422107.1">
    <property type="nucleotide sequence ID" value="NZ_VIAR01000009.1"/>
</dbReference>
<name>A0A507ZVW1_9FLAO</name>
<dbReference type="OrthoDB" id="1466882at2"/>
<organism evidence="1 2">
    <name type="scientific">Haloflavibacter putidus</name>
    <dbReference type="NCBI Taxonomy" id="2576776"/>
    <lineage>
        <taxon>Bacteria</taxon>
        <taxon>Pseudomonadati</taxon>
        <taxon>Bacteroidota</taxon>
        <taxon>Flavobacteriia</taxon>
        <taxon>Flavobacteriales</taxon>
        <taxon>Flavobacteriaceae</taxon>
        <taxon>Haloflavibacter</taxon>
    </lineage>
</organism>
<evidence type="ECO:0000313" key="1">
    <source>
        <dbReference type="EMBL" id="TQD37732.1"/>
    </source>
</evidence>
<reference evidence="1 2" key="1">
    <citation type="submission" date="2019-06" db="EMBL/GenBank/DDBJ databases">
        <title>Flavibacter putida gen. nov., sp. nov., a novel marine bacterium of the family Flavobacteriaceae isolated from coastal seawater.</title>
        <authorList>
            <person name="Feng X."/>
        </authorList>
    </citation>
    <scope>NUCLEOTIDE SEQUENCE [LARGE SCALE GENOMIC DNA]</scope>
    <source>
        <strain evidence="1 2">PLHSN227</strain>
    </source>
</reference>
<evidence type="ECO:0008006" key="3">
    <source>
        <dbReference type="Google" id="ProtNLM"/>
    </source>
</evidence>